<dbReference type="GO" id="GO:0004190">
    <property type="term" value="F:aspartic-type endopeptidase activity"/>
    <property type="evidence" value="ECO:0007669"/>
    <property type="project" value="UniProtKB-KW"/>
</dbReference>
<dbReference type="CDD" id="cd09272">
    <property type="entry name" value="RNase_HI_RT_Ty1"/>
    <property type="match status" value="1"/>
</dbReference>
<gene>
    <name evidence="3" type="ORF">Sango_2843400</name>
</gene>
<dbReference type="Pfam" id="PF00665">
    <property type="entry name" value="rve"/>
    <property type="match status" value="1"/>
</dbReference>
<dbReference type="Gene3D" id="3.30.420.10">
    <property type="entry name" value="Ribonuclease H-like superfamily/Ribonuclease H"/>
    <property type="match status" value="1"/>
</dbReference>
<keyword evidence="4" id="KW-1185">Reference proteome</keyword>
<dbReference type="SUPFAM" id="SSF56672">
    <property type="entry name" value="DNA/RNA polymerases"/>
    <property type="match status" value="1"/>
</dbReference>
<keyword evidence="1" id="KW-0645">Protease</keyword>
<dbReference type="GO" id="GO:0003676">
    <property type="term" value="F:nucleic acid binding"/>
    <property type="evidence" value="ECO:0007669"/>
    <property type="project" value="InterPro"/>
</dbReference>
<dbReference type="Pfam" id="PF07727">
    <property type="entry name" value="RVT_2"/>
    <property type="match status" value="1"/>
</dbReference>
<organism evidence="3 4">
    <name type="scientific">Sesamum angolense</name>
    <dbReference type="NCBI Taxonomy" id="2727404"/>
    <lineage>
        <taxon>Eukaryota</taxon>
        <taxon>Viridiplantae</taxon>
        <taxon>Streptophyta</taxon>
        <taxon>Embryophyta</taxon>
        <taxon>Tracheophyta</taxon>
        <taxon>Spermatophyta</taxon>
        <taxon>Magnoliopsida</taxon>
        <taxon>eudicotyledons</taxon>
        <taxon>Gunneridae</taxon>
        <taxon>Pentapetalae</taxon>
        <taxon>asterids</taxon>
        <taxon>lamiids</taxon>
        <taxon>Lamiales</taxon>
        <taxon>Pedaliaceae</taxon>
        <taxon>Sesamum</taxon>
    </lineage>
</organism>
<dbReference type="PROSITE" id="PS50994">
    <property type="entry name" value="INTEGRASE"/>
    <property type="match status" value="1"/>
</dbReference>
<dbReference type="Proteomes" id="UP001289374">
    <property type="component" value="Unassembled WGS sequence"/>
</dbReference>
<dbReference type="GO" id="GO:0015074">
    <property type="term" value="P:DNA integration"/>
    <property type="evidence" value="ECO:0007669"/>
    <property type="project" value="InterPro"/>
</dbReference>
<dbReference type="InterPro" id="IPR036397">
    <property type="entry name" value="RNaseH_sf"/>
</dbReference>
<dbReference type="Pfam" id="PF22936">
    <property type="entry name" value="Pol_BBD"/>
    <property type="match status" value="1"/>
</dbReference>
<dbReference type="SUPFAM" id="SSF53098">
    <property type="entry name" value="Ribonuclease H-like"/>
    <property type="match status" value="1"/>
</dbReference>
<reference evidence="3" key="1">
    <citation type="submission" date="2020-06" db="EMBL/GenBank/DDBJ databases">
        <authorList>
            <person name="Li T."/>
            <person name="Hu X."/>
            <person name="Zhang T."/>
            <person name="Song X."/>
            <person name="Zhang H."/>
            <person name="Dai N."/>
            <person name="Sheng W."/>
            <person name="Hou X."/>
            <person name="Wei L."/>
        </authorList>
    </citation>
    <scope>NUCLEOTIDE SEQUENCE</scope>
    <source>
        <strain evidence="3">K16</strain>
        <tissue evidence="3">Leaf</tissue>
    </source>
</reference>
<evidence type="ECO:0000256" key="1">
    <source>
        <dbReference type="ARBA" id="ARBA00022750"/>
    </source>
</evidence>
<reference evidence="3" key="2">
    <citation type="journal article" date="2024" name="Plant">
        <title>Genomic evolution and insights into agronomic trait innovations of Sesamum species.</title>
        <authorList>
            <person name="Miao H."/>
            <person name="Wang L."/>
            <person name="Qu L."/>
            <person name="Liu H."/>
            <person name="Sun Y."/>
            <person name="Le M."/>
            <person name="Wang Q."/>
            <person name="Wei S."/>
            <person name="Zheng Y."/>
            <person name="Lin W."/>
            <person name="Duan Y."/>
            <person name="Cao H."/>
            <person name="Xiong S."/>
            <person name="Wang X."/>
            <person name="Wei L."/>
            <person name="Li C."/>
            <person name="Ma Q."/>
            <person name="Ju M."/>
            <person name="Zhao R."/>
            <person name="Li G."/>
            <person name="Mu C."/>
            <person name="Tian Q."/>
            <person name="Mei H."/>
            <person name="Zhang T."/>
            <person name="Gao T."/>
            <person name="Zhang H."/>
        </authorList>
    </citation>
    <scope>NUCLEOTIDE SEQUENCE</scope>
    <source>
        <strain evidence="3">K16</strain>
    </source>
</reference>
<evidence type="ECO:0000259" key="2">
    <source>
        <dbReference type="PROSITE" id="PS50994"/>
    </source>
</evidence>
<dbReference type="EMBL" id="JACGWL010000652">
    <property type="protein sequence ID" value="KAK4382735.1"/>
    <property type="molecule type" value="Genomic_DNA"/>
</dbReference>
<protein>
    <submittedName>
        <fullName evidence="3">Retrovirus-related Pol polyprotein from transposon RE2</fullName>
    </submittedName>
</protein>
<dbReference type="AlphaFoldDB" id="A0AAE1W0K0"/>
<dbReference type="PANTHER" id="PTHR37610:SF40">
    <property type="entry name" value="OS01G0909600 PROTEIN"/>
    <property type="match status" value="1"/>
</dbReference>
<sequence length="1050" mass="117306">MAETSSTGENRMTMPEKLQLHGSDHPGMVLVSAPLTGNNYLNWSFGVKRALRAKMKLGFIDGTSIKPNANHPHFEQWIRVDSMVTTWILNSISKDIVEAFMYTKSSRNLWLDLEQRYGECNGPQLYQLQREICSMTQGTTPLSSYFTNIKKLWDEMSELKPVPQCTCHGCTCGASKAMTDMASFTQLMQFLMGLSDVFDSVRHQLLVMDPVPSINKAYAMVQSVEKQRQVHMELSESTESAALHVRGGNKFDKRKFTTDKRPQYCVHCDRAGHSKETCFKIHGTPDWYKELQDKRRRDTIPARGFTVDANPMKEVHSETKGELLQELIRLMKTGFHMDSPQGNFAQSDDFAGMNGVFAGYGNNILTSWIVDTGATNHMCASACILTNVSPLPNPTSVHLPDGNTQSVTHTGSALLHSSLALTDVLLVPSFKFNLLSVSKLCSSSSINVLFCSSHCLFQDQKNNRILAVGKQKGNLYFLDTSSFDSAVINSYIIIGIIVLHPKFVIDLCGTTGWSPFSIVLQHIPEIKHLTETQPNDCCICPLAKQHRLSFPSSITRSKHMFELIHTDVWGPYKIASLTNCNYFLTIVDDFTRATWTFLLKHKSQVHHTLATFFTMVNTQFHTSIKVVRSDNGSEFVNAQCYSQSQKAYKVYSLDSNTLFTSRDVVFHEHTFPFQAVSIDSDPVSIPLPIVDSDVYTPSPDPPIPFSNSLHPFPEPKDYLQASKDSNWVAAMNKELEALKANDTWILTSLPPGKQTIGSRWFDVNNAFLHGSLDEDVYMEPPQGFVGAAPGQVCKLQKSLYGLKQASRQWNLELTTKLLDFGFSQSTHEHCLFIKSSDSEFTALLVYVDDILLTGNSESALHAVRDYLDDLFTIKDLGQAKYFLGLELARSSHGLQVSQHKYLDILADTSMLAAKPASTPFPLGLKLVLEDGALLPNPNKYRRLIGRLLYLGFTRPDISFAVQQLSQFLQAPRTSHWDAALHVLRYLKGTPSTGLFFSSSSSSQLTAYSDASWASCLDSRRSITGYCIFLGTSLVSWKTKKQATVSRSSAG</sequence>
<name>A0AAE1W0K0_9LAMI</name>
<proteinExistence type="predicted"/>
<dbReference type="PANTHER" id="PTHR37610">
    <property type="entry name" value="CCHC-TYPE DOMAIN-CONTAINING PROTEIN"/>
    <property type="match status" value="1"/>
</dbReference>
<evidence type="ECO:0000313" key="4">
    <source>
        <dbReference type="Proteomes" id="UP001289374"/>
    </source>
</evidence>
<dbReference type="InterPro" id="IPR043502">
    <property type="entry name" value="DNA/RNA_pol_sf"/>
</dbReference>
<dbReference type="InterPro" id="IPR013103">
    <property type="entry name" value="RVT_2"/>
</dbReference>
<dbReference type="Pfam" id="PF14244">
    <property type="entry name" value="Retrotran_gag_3"/>
    <property type="match status" value="1"/>
</dbReference>
<dbReference type="InterPro" id="IPR054722">
    <property type="entry name" value="PolX-like_BBD"/>
</dbReference>
<dbReference type="InterPro" id="IPR057670">
    <property type="entry name" value="SH3_retrovirus"/>
</dbReference>
<accession>A0AAE1W0K0</accession>
<dbReference type="InterPro" id="IPR001584">
    <property type="entry name" value="Integrase_cat-core"/>
</dbReference>
<evidence type="ECO:0000313" key="3">
    <source>
        <dbReference type="EMBL" id="KAK4382735.1"/>
    </source>
</evidence>
<feature type="domain" description="Integrase catalytic" evidence="2">
    <location>
        <begin position="547"/>
        <end position="650"/>
    </location>
</feature>
<keyword evidence="1" id="KW-0064">Aspartyl protease</keyword>
<keyword evidence="1" id="KW-0378">Hydrolase</keyword>
<dbReference type="InterPro" id="IPR012337">
    <property type="entry name" value="RNaseH-like_sf"/>
</dbReference>
<dbReference type="InterPro" id="IPR029472">
    <property type="entry name" value="Copia-like_N"/>
</dbReference>
<dbReference type="Pfam" id="PF25597">
    <property type="entry name" value="SH3_retrovirus"/>
    <property type="match status" value="1"/>
</dbReference>
<comment type="caution">
    <text evidence="3">The sequence shown here is derived from an EMBL/GenBank/DDBJ whole genome shotgun (WGS) entry which is preliminary data.</text>
</comment>